<dbReference type="Proteomes" id="UP001458880">
    <property type="component" value="Unassembled WGS sequence"/>
</dbReference>
<evidence type="ECO:0000313" key="8">
    <source>
        <dbReference type="EMBL" id="KAK9685323.1"/>
    </source>
</evidence>
<comment type="subcellular location">
    <subcellularLocation>
        <location evidence="1">Cell membrane</location>
    </subcellularLocation>
</comment>
<gene>
    <name evidence="8" type="ORF">QE152_g38128</name>
</gene>
<reference evidence="8 9" key="1">
    <citation type="journal article" date="2024" name="BMC Genomics">
        <title>De novo assembly and annotation of Popillia japonica's genome with initial clues to its potential as an invasive pest.</title>
        <authorList>
            <person name="Cucini C."/>
            <person name="Boschi S."/>
            <person name="Funari R."/>
            <person name="Cardaioli E."/>
            <person name="Iannotti N."/>
            <person name="Marturano G."/>
            <person name="Paoli F."/>
            <person name="Bruttini M."/>
            <person name="Carapelli A."/>
            <person name="Frati F."/>
            <person name="Nardi F."/>
        </authorList>
    </citation>
    <scope>NUCLEOTIDE SEQUENCE [LARGE SCALE GENOMIC DNA]</scope>
    <source>
        <strain evidence="8">DMR45628</strain>
    </source>
</reference>
<dbReference type="EMBL" id="JASPKY010000785">
    <property type="protein sequence ID" value="KAK9685323.1"/>
    <property type="molecule type" value="Genomic_DNA"/>
</dbReference>
<keyword evidence="3" id="KW-1003">Cell membrane</keyword>
<accession>A0AAW1I8P6</accession>
<dbReference type="GO" id="GO:0005886">
    <property type="term" value="C:plasma membrane"/>
    <property type="evidence" value="ECO:0007669"/>
    <property type="project" value="UniProtKB-SubCell"/>
</dbReference>
<keyword evidence="9" id="KW-1185">Reference proteome</keyword>
<name>A0AAW1I8P6_POPJA</name>
<evidence type="ECO:0000256" key="2">
    <source>
        <dbReference type="ARBA" id="ARBA00010532"/>
    </source>
</evidence>
<comment type="similarity">
    <text evidence="2">Belongs to the CD36 family.</text>
</comment>
<keyword evidence="5" id="KW-1133">Transmembrane helix</keyword>
<dbReference type="InterPro" id="IPR002159">
    <property type="entry name" value="CD36_fam"/>
</dbReference>
<evidence type="ECO:0000256" key="1">
    <source>
        <dbReference type="ARBA" id="ARBA00004236"/>
    </source>
</evidence>
<keyword evidence="4" id="KW-0812">Transmembrane</keyword>
<evidence type="ECO:0000256" key="7">
    <source>
        <dbReference type="ARBA" id="ARBA00023180"/>
    </source>
</evidence>
<dbReference type="AlphaFoldDB" id="A0AAW1I8P6"/>
<sequence length="66" mass="7803">MHNLHRNAGAFPCGTLYWDIIMQEVAKAMKLEYGTELYDIWTNEPWILQSKIYLFNVTNPDEIKKV</sequence>
<dbReference type="Pfam" id="PF01130">
    <property type="entry name" value="CD36"/>
    <property type="match status" value="1"/>
</dbReference>
<evidence type="ECO:0000256" key="3">
    <source>
        <dbReference type="ARBA" id="ARBA00022475"/>
    </source>
</evidence>
<proteinExistence type="inferred from homology"/>
<evidence type="ECO:0000256" key="6">
    <source>
        <dbReference type="ARBA" id="ARBA00023136"/>
    </source>
</evidence>
<keyword evidence="7" id="KW-0325">Glycoprotein</keyword>
<evidence type="ECO:0000256" key="4">
    <source>
        <dbReference type="ARBA" id="ARBA00022692"/>
    </source>
</evidence>
<comment type="caution">
    <text evidence="8">The sequence shown here is derived from an EMBL/GenBank/DDBJ whole genome shotgun (WGS) entry which is preliminary data.</text>
</comment>
<evidence type="ECO:0000256" key="5">
    <source>
        <dbReference type="ARBA" id="ARBA00022989"/>
    </source>
</evidence>
<evidence type="ECO:0000313" key="9">
    <source>
        <dbReference type="Proteomes" id="UP001458880"/>
    </source>
</evidence>
<organism evidence="8 9">
    <name type="scientific">Popillia japonica</name>
    <name type="common">Japanese beetle</name>
    <dbReference type="NCBI Taxonomy" id="7064"/>
    <lineage>
        <taxon>Eukaryota</taxon>
        <taxon>Metazoa</taxon>
        <taxon>Ecdysozoa</taxon>
        <taxon>Arthropoda</taxon>
        <taxon>Hexapoda</taxon>
        <taxon>Insecta</taxon>
        <taxon>Pterygota</taxon>
        <taxon>Neoptera</taxon>
        <taxon>Endopterygota</taxon>
        <taxon>Coleoptera</taxon>
        <taxon>Polyphaga</taxon>
        <taxon>Scarabaeiformia</taxon>
        <taxon>Scarabaeidae</taxon>
        <taxon>Rutelinae</taxon>
        <taxon>Popillia</taxon>
    </lineage>
</organism>
<keyword evidence="6" id="KW-0472">Membrane</keyword>
<protein>
    <submittedName>
        <fullName evidence="8">CD36 family</fullName>
    </submittedName>
</protein>